<dbReference type="Pfam" id="PF01740">
    <property type="entry name" value="STAS"/>
    <property type="match status" value="1"/>
</dbReference>
<dbReference type="InterPro" id="IPR036513">
    <property type="entry name" value="STAS_dom_sf"/>
</dbReference>
<evidence type="ECO:0000259" key="3">
    <source>
        <dbReference type="PROSITE" id="PS50801"/>
    </source>
</evidence>
<comment type="similarity">
    <text evidence="1 2">Belongs to the anti-sigma-factor antagonist family.</text>
</comment>
<gene>
    <name evidence="4" type="ORF">C8N24_5225</name>
</gene>
<comment type="caution">
    <text evidence="4">The sequence shown here is derived from an EMBL/GenBank/DDBJ whole genome shotgun (WGS) entry which is preliminary data.</text>
</comment>
<evidence type="ECO:0000256" key="2">
    <source>
        <dbReference type="RuleBase" id="RU003749"/>
    </source>
</evidence>
<dbReference type="GO" id="GO:0043856">
    <property type="term" value="F:anti-sigma factor antagonist activity"/>
    <property type="evidence" value="ECO:0007669"/>
    <property type="project" value="InterPro"/>
</dbReference>
<dbReference type="OrthoDB" id="9793697at2"/>
<dbReference type="PROSITE" id="PS50801">
    <property type="entry name" value="STAS"/>
    <property type="match status" value="1"/>
</dbReference>
<dbReference type="InterPro" id="IPR003658">
    <property type="entry name" value="Anti-sigma_ant"/>
</dbReference>
<keyword evidence="5" id="KW-1185">Reference proteome</keyword>
<organism evidence="4 5">
    <name type="scientific">Solirubrobacter pauli</name>
    <dbReference type="NCBI Taxonomy" id="166793"/>
    <lineage>
        <taxon>Bacteria</taxon>
        <taxon>Bacillati</taxon>
        <taxon>Actinomycetota</taxon>
        <taxon>Thermoleophilia</taxon>
        <taxon>Solirubrobacterales</taxon>
        <taxon>Solirubrobacteraceae</taxon>
        <taxon>Solirubrobacter</taxon>
    </lineage>
</organism>
<sequence length="107" mass="11095">MKPPVFEIESREADGTVLLALSGELDLAGAPELDAALSSVREAGKGLTIDLSELDFIDSSGLGVLVRFHNAAGTAGYEYSVIAGPPPVHRAFVLSGLDQALPFAARS</sequence>
<evidence type="ECO:0000313" key="4">
    <source>
        <dbReference type="EMBL" id="RKQ87205.1"/>
    </source>
</evidence>
<dbReference type="PANTHER" id="PTHR33495:SF2">
    <property type="entry name" value="ANTI-SIGMA FACTOR ANTAGONIST TM_1081-RELATED"/>
    <property type="match status" value="1"/>
</dbReference>
<dbReference type="NCBIfam" id="TIGR00377">
    <property type="entry name" value="ant_ant_sig"/>
    <property type="match status" value="1"/>
</dbReference>
<dbReference type="CDD" id="cd07043">
    <property type="entry name" value="STAS_anti-anti-sigma_factors"/>
    <property type="match status" value="1"/>
</dbReference>
<proteinExistence type="inferred from homology"/>
<dbReference type="InterPro" id="IPR002645">
    <property type="entry name" value="STAS_dom"/>
</dbReference>
<name>A0A660L1M0_9ACTN</name>
<dbReference type="Proteomes" id="UP000278962">
    <property type="component" value="Unassembled WGS sequence"/>
</dbReference>
<accession>A0A660L1M0</accession>
<dbReference type="AlphaFoldDB" id="A0A660L1M0"/>
<evidence type="ECO:0000256" key="1">
    <source>
        <dbReference type="ARBA" id="ARBA00009013"/>
    </source>
</evidence>
<dbReference type="RefSeq" id="WP_121255556.1">
    <property type="nucleotide sequence ID" value="NZ_RBIL01000002.1"/>
</dbReference>
<dbReference type="EMBL" id="RBIL01000002">
    <property type="protein sequence ID" value="RKQ87205.1"/>
    <property type="molecule type" value="Genomic_DNA"/>
</dbReference>
<evidence type="ECO:0000313" key="5">
    <source>
        <dbReference type="Proteomes" id="UP000278962"/>
    </source>
</evidence>
<feature type="domain" description="STAS" evidence="3">
    <location>
        <begin position="6"/>
        <end position="107"/>
    </location>
</feature>
<protein>
    <recommendedName>
        <fullName evidence="2">Anti-sigma factor antagonist</fullName>
    </recommendedName>
</protein>
<dbReference type="SUPFAM" id="SSF52091">
    <property type="entry name" value="SpoIIaa-like"/>
    <property type="match status" value="1"/>
</dbReference>
<dbReference type="Gene3D" id="3.30.750.24">
    <property type="entry name" value="STAS domain"/>
    <property type="match status" value="1"/>
</dbReference>
<dbReference type="PANTHER" id="PTHR33495">
    <property type="entry name" value="ANTI-SIGMA FACTOR ANTAGONIST TM_1081-RELATED-RELATED"/>
    <property type="match status" value="1"/>
</dbReference>
<reference evidence="4 5" key="1">
    <citation type="submission" date="2018-10" db="EMBL/GenBank/DDBJ databases">
        <title>Genomic Encyclopedia of Archaeal and Bacterial Type Strains, Phase II (KMG-II): from individual species to whole genera.</title>
        <authorList>
            <person name="Goeker M."/>
        </authorList>
    </citation>
    <scope>NUCLEOTIDE SEQUENCE [LARGE SCALE GENOMIC DNA]</scope>
    <source>
        <strain evidence="4 5">DSM 14954</strain>
    </source>
</reference>